<evidence type="ECO:0008006" key="6">
    <source>
        <dbReference type="Google" id="ProtNLM"/>
    </source>
</evidence>
<feature type="transmembrane region" description="Helical" evidence="1">
    <location>
        <begin position="66"/>
        <end position="86"/>
    </location>
</feature>
<gene>
    <name evidence="2" type="ORF">ARD30_17040</name>
    <name evidence="3" type="ORF">SAMN05660750_00751</name>
</gene>
<reference evidence="2 4" key="1">
    <citation type="submission" date="2015-10" db="EMBL/GenBank/DDBJ databases">
        <title>Draft genome of Bosea thiooxidans.</title>
        <authorList>
            <person name="Wang X."/>
        </authorList>
    </citation>
    <scope>NUCLEOTIDE SEQUENCE [LARGE SCALE GENOMIC DNA]</scope>
    <source>
        <strain evidence="2 4">CGMCC 9174</strain>
    </source>
</reference>
<evidence type="ECO:0000313" key="5">
    <source>
        <dbReference type="Proteomes" id="UP000190130"/>
    </source>
</evidence>
<evidence type="ECO:0000313" key="4">
    <source>
        <dbReference type="Proteomes" id="UP000051562"/>
    </source>
</evidence>
<feature type="transmembrane region" description="Helical" evidence="1">
    <location>
        <begin position="6"/>
        <end position="26"/>
    </location>
</feature>
<keyword evidence="1" id="KW-0812">Transmembrane</keyword>
<dbReference type="EMBL" id="FUYX01000002">
    <property type="protein sequence ID" value="SKB45289.1"/>
    <property type="molecule type" value="Genomic_DNA"/>
</dbReference>
<dbReference type="STRING" id="53254.SAMN05660750_00751"/>
<dbReference type="Proteomes" id="UP000190130">
    <property type="component" value="Unassembled WGS sequence"/>
</dbReference>
<dbReference type="OrthoDB" id="4764194at2"/>
<evidence type="ECO:0000313" key="3">
    <source>
        <dbReference type="EMBL" id="SKB45289.1"/>
    </source>
</evidence>
<dbReference type="EMBL" id="LMAR01000046">
    <property type="protein sequence ID" value="KQK29665.1"/>
    <property type="molecule type" value="Genomic_DNA"/>
</dbReference>
<keyword evidence="1" id="KW-1133">Transmembrane helix</keyword>
<dbReference type="Proteomes" id="UP000051562">
    <property type="component" value="Unassembled WGS sequence"/>
</dbReference>
<sequence length="92" mass="9963">MHTIKVIGIGFALLGILLVAAPRLAVSAGRPIPFAIRLFLPLWFVGALINLWIGVSRAGYTVMEEAPIFLLVFGVPALAGLLILWLTSRIVR</sequence>
<proteinExistence type="predicted"/>
<keyword evidence="4" id="KW-1185">Reference proteome</keyword>
<protein>
    <recommendedName>
        <fullName evidence="6">Transmembrane protein</fullName>
    </recommendedName>
</protein>
<dbReference type="AlphaFoldDB" id="A0A0Q3M1X9"/>
<reference evidence="3 5" key="2">
    <citation type="submission" date="2017-02" db="EMBL/GenBank/DDBJ databases">
        <authorList>
            <person name="Peterson S.W."/>
        </authorList>
    </citation>
    <scope>NUCLEOTIDE SEQUENCE [LARGE SCALE GENOMIC DNA]</scope>
    <source>
        <strain evidence="3 5">DSM 9653</strain>
    </source>
</reference>
<feature type="transmembrane region" description="Helical" evidence="1">
    <location>
        <begin position="38"/>
        <end position="60"/>
    </location>
</feature>
<keyword evidence="1" id="KW-0472">Membrane</keyword>
<evidence type="ECO:0000313" key="2">
    <source>
        <dbReference type="EMBL" id="KQK29665.1"/>
    </source>
</evidence>
<dbReference type="RefSeq" id="WP_055729109.1">
    <property type="nucleotide sequence ID" value="NZ_FUYX01000002.1"/>
</dbReference>
<evidence type="ECO:0000256" key="1">
    <source>
        <dbReference type="SAM" id="Phobius"/>
    </source>
</evidence>
<name>A0A0Q3M1X9_9HYPH</name>
<accession>A0A0Q3M1X9</accession>
<organism evidence="2 4">
    <name type="scientific">Bosea thiooxidans</name>
    <dbReference type="NCBI Taxonomy" id="53254"/>
    <lineage>
        <taxon>Bacteria</taxon>
        <taxon>Pseudomonadati</taxon>
        <taxon>Pseudomonadota</taxon>
        <taxon>Alphaproteobacteria</taxon>
        <taxon>Hyphomicrobiales</taxon>
        <taxon>Boseaceae</taxon>
        <taxon>Bosea</taxon>
    </lineage>
</organism>